<dbReference type="EMBL" id="GGEC01023856">
    <property type="protein sequence ID" value="MBX04340.1"/>
    <property type="molecule type" value="Transcribed_RNA"/>
</dbReference>
<protein>
    <submittedName>
        <fullName evidence="1">NADH-cytochrome b5 reductase</fullName>
    </submittedName>
</protein>
<accession>A0A2P2KFA5</accession>
<evidence type="ECO:0000313" key="1">
    <source>
        <dbReference type="EMBL" id="MBX04340.1"/>
    </source>
</evidence>
<dbReference type="AlphaFoldDB" id="A0A2P2KFA5"/>
<name>A0A2P2KFA5_RHIMU</name>
<reference evidence="1" key="1">
    <citation type="submission" date="2018-02" db="EMBL/GenBank/DDBJ databases">
        <title>Rhizophora mucronata_Transcriptome.</title>
        <authorList>
            <person name="Meera S.P."/>
            <person name="Sreeshan A."/>
            <person name="Augustine A."/>
        </authorList>
    </citation>
    <scope>NUCLEOTIDE SEQUENCE</scope>
    <source>
        <tissue evidence="1">Leaf</tissue>
    </source>
</reference>
<organism evidence="1">
    <name type="scientific">Rhizophora mucronata</name>
    <name type="common">Asiatic mangrove</name>
    <dbReference type="NCBI Taxonomy" id="61149"/>
    <lineage>
        <taxon>Eukaryota</taxon>
        <taxon>Viridiplantae</taxon>
        <taxon>Streptophyta</taxon>
        <taxon>Embryophyta</taxon>
        <taxon>Tracheophyta</taxon>
        <taxon>Spermatophyta</taxon>
        <taxon>Magnoliopsida</taxon>
        <taxon>eudicotyledons</taxon>
        <taxon>Gunneridae</taxon>
        <taxon>Pentapetalae</taxon>
        <taxon>rosids</taxon>
        <taxon>fabids</taxon>
        <taxon>Malpighiales</taxon>
        <taxon>Rhizophoraceae</taxon>
        <taxon>Rhizophora</taxon>
    </lineage>
</organism>
<sequence length="56" mass="6152">MAELTPFNEFEFLEVFRVQATFLLGFGGGDVEIVSSGSTDGDESHGDAYHLRSVRL</sequence>
<proteinExistence type="predicted"/>